<dbReference type="AlphaFoldDB" id="A0A2N0BQ77"/>
<gene>
    <name evidence="1" type="ORF">CH379_10770</name>
</gene>
<name>A0A2N0BQ77_9LEPT</name>
<sequence>MNNYGEVIVKRTLAFAILSILLGVGFFPAHASGGFSGGGVAQIPKGQDREKYHLGKSVYNLEVEIPAEIDAAKTQEQKIRLEYLQGSLPNTEKQRVNLEQLAGRLTPEQLDALEYFVSVRFNVKLENRK</sequence>
<organism evidence="1">
    <name type="scientific">Leptospira ellisii</name>
    <dbReference type="NCBI Taxonomy" id="2023197"/>
    <lineage>
        <taxon>Bacteria</taxon>
        <taxon>Pseudomonadati</taxon>
        <taxon>Spirochaetota</taxon>
        <taxon>Spirochaetia</taxon>
        <taxon>Leptospirales</taxon>
        <taxon>Leptospiraceae</taxon>
        <taxon>Leptospira</taxon>
    </lineage>
</organism>
<comment type="caution">
    <text evidence="1">The sequence shown here is derived from an EMBL/GenBank/DDBJ whole genome shotgun (WGS) entry which is preliminary data.</text>
</comment>
<accession>A0A2N0BQ77</accession>
<accession>A0A2N0B8K4</accession>
<protein>
    <submittedName>
        <fullName evidence="1">Uncharacterized protein</fullName>
    </submittedName>
</protein>
<proteinExistence type="predicted"/>
<dbReference type="OrthoDB" id="331083at2"/>
<dbReference type="EMBL" id="NPEF01000098">
    <property type="protein sequence ID" value="PJZ92877.1"/>
    <property type="molecule type" value="Genomic_DNA"/>
</dbReference>
<evidence type="ECO:0000313" key="1">
    <source>
        <dbReference type="EMBL" id="PJZ92877.1"/>
    </source>
</evidence>
<reference evidence="1" key="1">
    <citation type="submission" date="2017-07" db="EMBL/GenBank/DDBJ databases">
        <title>Leptospira spp. isolated from tropical soils.</title>
        <authorList>
            <person name="Thibeaux R."/>
            <person name="Iraola G."/>
            <person name="Ferres I."/>
            <person name="Bierque E."/>
            <person name="Girault D."/>
            <person name="Soupe-Gilbert M.-E."/>
            <person name="Picardeau M."/>
            <person name="Goarant C."/>
        </authorList>
    </citation>
    <scope>NUCLEOTIDE SEQUENCE [LARGE SCALE GENOMIC DNA]</scope>
    <source>
        <strain evidence="1">ATI7-C-A5</strain>
    </source>
</reference>